<accession>A0ACB9IJ72</accession>
<name>A0ACB9IJ72_9ASTR</name>
<keyword evidence="2" id="KW-1185">Reference proteome</keyword>
<gene>
    <name evidence="1" type="ORF">L1987_24262</name>
</gene>
<proteinExistence type="predicted"/>
<reference evidence="1 2" key="2">
    <citation type="journal article" date="2022" name="Mol. Ecol. Resour.">
        <title>The genomes of chicory, endive, great burdock and yacon provide insights into Asteraceae paleo-polyploidization history and plant inulin production.</title>
        <authorList>
            <person name="Fan W."/>
            <person name="Wang S."/>
            <person name="Wang H."/>
            <person name="Wang A."/>
            <person name="Jiang F."/>
            <person name="Liu H."/>
            <person name="Zhao H."/>
            <person name="Xu D."/>
            <person name="Zhang Y."/>
        </authorList>
    </citation>
    <scope>NUCLEOTIDE SEQUENCE [LARGE SCALE GENOMIC DNA]</scope>
    <source>
        <strain evidence="2">cv. Yunnan</strain>
        <tissue evidence="1">Leaves</tissue>
    </source>
</reference>
<protein>
    <submittedName>
        <fullName evidence="1">Uncharacterized protein</fullName>
    </submittedName>
</protein>
<reference evidence="2" key="1">
    <citation type="journal article" date="2022" name="Mol. Ecol. Resour.">
        <title>The genomes of chicory, endive, great burdock and yacon provide insights into Asteraceae palaeo-polyploidization history and plant inulin production.</title>
        <authorList>
            <person name="Fan W."/>
            <person name="Wang S."/>
            <person name="Wang H."/>
            <person name="Wang A."/>
            <person name="Jiang F."/>
            <person name="Liu H."/>
            <person name="Zhao H."/>
            <person name="Xu D."/>
            <person name="Zhang Y."/>
        </authorList>
    </citation>
    <scope>NUCLEOTIDE SEQUENCE [LARGE SCALE GENOMIC DNA]</scope>
    <source>
        <strain evidence="2">cv. Yunnan</strain>
    </source>
</reference>
<evidence type="ECO:0000313" key="1">
    <source>
        <dbReference type="EMBL" id="KAI3808313.1"/>
    </source>
</evidence>
<comment type="caution">
    <text evidence="1">The sequence shown here is derived from an EMBL/GenBank/DDBJ whole genome shotgun (WGS) entry which is preliminary data.</text>
</comment>
<dbReference type="EMBL" id="CM042025">
    <property type="protein sequence ID" value="KAI3808313.1"/>
    <property type="molecule type" value="Genomic_DNA"/>
</dbReference>
<organism evidence="1 2">
    <name type="scientific">Smallanthus sonchifolius</name>
    <dbReference type="NCBI Taxonomy" id="185202"/>
    <lineage>
        <taxon>Eukaryota</taxon>
        <taxon>Viridiplantae</taxon>
        <taxon>Streptophyta</taxon>
        <taxon>Embryophyta</taxon>
        <taxon>Tracheophyta</taxon>
        <taxon>Spermatophyta</taxon>
        <taxon>Magnoliopsida</taxon>
        <taxon>eudicotyledons</taxon>
        <taxon>Gunneridae</taxon>
        <taxon>Pentapetalae</taxon>
        <taxon>asterids</taxon>
        <taxon>campanulids</taxon>
        <taxon>Asterales</taxon>
        <taxon>Asteraceae</taxon>
        <taxon>Asteroideae</taxon>
        <taxon>Heliantheae alliance</taxon>
        <taxon>Millerieae</taxon>
        <taxon>Smallanthus</taxon>
    </lineage>
</organism>
<sequence>MEMVRCFKIGKTDHYSRECPNERTCYNCGEAGHVSRDCKNAKAGGSGKEKDIGIREERPRTRARAYVLQLWCK</sequence>
<evidence type="ECO:0000313" key="2">
    <source>
        <dbReference type="Proteomes" id="UP001056120"/>
    </source>
</evidence>
<dbReference type="Proteomes" id="UP001056120">
    <property type="component" value="Linkage Group LG08"/>
</dbReference>